<reference evidence="2" key="2">
    <citation type="submission" date="2020-12" db="EMBL/GenBank/DDBJ databases">
        <authorList>
            <person name="Kanost M."/>
        </authorList>
    </citation>
    <scope>NUCLEOTIDE SEQUENCE</scope>
</reference>
<protein>
    <submittedName>
        <fullName evidence="2">Uncharacterized protein</fullName>
    </submittedName>
</protein>
<reference evidence="2" key="1">
    <citation type="journal article" date="2016" name="Insect Biochem. Mol. Biol.">
        <title>Multifaceted biological insights from a draft genome sequence of the tobacco hornworm moth, Manduca sexta.</title>
        <authorList>
            <person name="Kanost M.R."/>
            <person name="Arrese E.L."/>
            <person name="Cao X."/>
            <person name="Chen Y.R."/>
            <person name="Chellapilla S."/>
            <person name="Goldsmith M.R."/>
            <person name="Grosse-Wilde E."/>
            <person name="Heckel D.G."/>
            <person name="Herndon N."/>
            <person name="Jiang H."/>
            <person name="Papanicolaou A."/>
            <person name="Qu J."/>
            <person name="Soulages J.L."/>
            <person name="Vogel H."/>
            <person name="Walters J."/>
            <person name="Waterhouse R.M."/>
            <person name="Ahn S.J."/>
            <person name="Almeida F.C."/>
            <person name="An C."/>
            <person name="Aqrawi P."/>
            <person name="Bretschneider A."/>
            <person name="Bryant W.B."/>
            <person name="Bucks S."/>
            <person name="Chao H."/>
            <person name="Chevignon G."/>
            <person name="Christen J.M."/>
            <person name="Clarke D.F."/>
            <person name="Dittmer N.T."/>
            <person name="Ferguson L.C.F."/>
            <person name="Garavelou S."/>
            <person name="Gordon K.H.J."/>
            <person name="Gunaratna R.T."/>
            <person name="Han Y."/>
            <person name="Hauser F."/>
            <person name="He Y."/>
            <person name="Heidel-Fischer H."/>
            <person name="Hirsh A."/>
            <person name="Hu Y."/>
            <person name="Jiang H."/>
            <person name="Kalra D."/>
            <person name="Klinner C."/>
            <person name="Konig C."/>
            <person name="Kovar C."/>
            <person name="Kroll A.R."/>
            <person name="Kuwar S.S."/>
            <person name="Lee S.L."/>
            <person name="Lehman R."/>
            <person name="Li K."/>
            <person name="Li Z."/>
            <person name="Liang H."/>
            <person name="Lovelace S."/>
            <person name="Lu Z."/>
            <person name="Mansfield J.H."/>
            <person name="McCulloch K.J."/>
            <person name="Mathew T."/>
            <person name="Morton B."/>
            <person name="Muzny D.M."/>
            <person name="Neunemann D."/>
            <person name="Ongeri F."/>
            <person name="Pauchet Y."/>
            <person name="Pu L.L."/>
            <person name="Pyrousis I."/>
            <person name="Rao X.J."/>
            <person name="Redding A."/>
            <person name="Roesel C."/>
            <person name="Sanchez-Gracia A."/>
            <person name="Schaack S."/>
            <person name="Shukla A."/>
            <person name="Tetreau G."/>
            <person name="Wang Y."/>
            <person name="Xiong G.H."/>
            <person name="Traut W."/>
            <person name="Walsh T.K."/>
            <person name="Worley K.C."/>
            <person name="Wu D."/>
            <person name="Wu W."/>
            <person name="Wu Y.Q."/>
            <person name="Zhang X."/>
            <person name="Zou Z."/>
            <person name="Zucker H."/>
            <person name="Briscoe A.D."/>
            <person name="Burmester T."/>
            <person name="Clem R.J."/>
            <person name="Feyereisen R."/>
            <person name="Grimmelikhuijzen C.J.P."/>
            <person name="Hamodrakas S.J."/>
            <person name="Hansson B.S."/>
            <person name="Huguet E."/>
            <person name="Jermiin L.S."/>
            <person name="Lan Q."/>
            <person name="Lehman H.K."/>
            <person name="Lorenzen M."/>
            <person name="Merzendorfer H."/>
            <person name="Michalopoulos I."/>
            <person name="Morton D.B."/>
            <person name="Muthukrishnan S."/>
            <person name="Oakeshott J.G."/>
            <person name="Palmer W."/>
            <person name="Park Y."/>
            <person name="Passarelli A.L."/>
            <person name="Rozas J."/>
            <person name="Schwartz L.M."/>
            <person name="Smith W."/>
            <person name="Southgate A."/>
            <person name="Vilcinskas A."/>
            <person name="Vogt R."/>
            <person name="Wang P."/>
            <person name="Werren J."/>
            <person name="Yu X.Q."/>
            <person name="Zhou J.J."/>
            <person name="Brown S.J."/>
            <person name="Scherer S.E."/>
            <person name="Richards S."/>
            <person name="Blissard G.W."/>
        </authorList>
    </citation>
    <scope>NUCLEOTIDE SEQUENCE</scope>
</reference>
<evidence type="ECO:0000313" key="2">
    <source>
        <dbReference type="EMBL" id="KAG6461285.1"/>
    </source>
</evidence>
<keyword evidence="1" id="KW-0472">Membrane</keyword>
<feature type="transmembrane region" description="Helical" evidence="1">
    <location>
        <begin position="99"/>
        <end position="117"/>
    </location>
</feature>
<feature type="transmembrane region" description="Helical" evidence="1">
    <location>
        <begin position="246"/>
        <end position="267"/>
    </location>
</feature>
<evidence type="ECO:0000313" key="3">
    <source>
        <dbReference type="Proteomes" id="UP000791440"/>
    </source>
</evidence>
<keyword evidence="3" id="KW-1185">Reference proteome</keyword>
<feature type="transmembrane region" description="Helical" evidence="1">
    <location>
        <begin position="138"/>
        <end position="161"/>
    </location>
</feature>
<feature type="transmembrane region" description="Helical" evidence="1">
    <location>
        <begin position="167"/>
        <end position="195"/>
    </location>
</feature>
<comment type="caution">
    <text evidence="2">The sequence shown here is derived from an EMBL/GenBank/DDBJ whole genome shotgun (WGS) entry which is preliminary data.</text>
</comment>
<dbReference type="EMBL" id="JH668731">
    <property type="protein sequence ID" value="KAG6461285.1"/>
    <property type="molecule type" value="Genomic_DNA"/>
</dbReference>
<dbReference type="AlphaFoldDB" id="A0A922CVQ6"/>
<accession>A0A922CVQ6</accession>
<evidence type="ECO:0000256" key="1">
    <source>
        <dbReference type="SAM" id="Phobius"/>
    </source>
</evidence>
<gene>
    <name evidence="2" type="ORF">O3G_MSEX012531</name>
</gene>
<feature type="transmembrane region" description="Helical" evidence="1">
    <location>
        <begin position="207"/>
        <end position="226"/>
    </location>
</feature>
<proteinExistence type="predicted"/>
<dbReference type="Proteomes" id="UP000791440">
    <property type="component" value="Unassembled WGS sequence"/>
</dbReference>
<organism evidence="2 3">
    <name type="scientific">Manduca sexta</name>
    <name type="common">Tobacco hawkmoth</name>
    <name type="synonym">Tobacco hornworm</name>
    <dbReference type="NCBI Taxonomy" id="7130"/>
    <lineage>
        <taxon>Eukaryota</taxon>
        <taxon>Metazoa</taxon>
        <taxon>Ecdysozoa</taxon>
        <taxon>Arthropoda</taxon>
        <taxon>Hexapoda</taxon>
        <taxon>Insecta</taxon>
        <taxon>Pterygota</taxon>
        <taxon>Neoptera</taxon>
        <taxon>Endopterygota</taxon>
        <taxon>Lepidoptera</taxon>
        <taxon>Glossata</taxon>
        <taxon>Ditrysia</taxon>
        <taxon>Bombycoidea</taxon>
        <taxon>Sphingidae</taxon>
        <taxon>Sphinginae</taxon>
        <taxon>Sphingini</taxon>
        <taxon>Manduca</taxon>
    </lineage>
</organism>
<feature type="transmembrane region" description="Helical" evidence="1">
    <location>
        <begin position="20"/>
        <end position="49"/>
    </location>
</feature>
<name>A0A922CVQ6_MANSE</name>
<keyword evidence="1" id="KW-1133">Transmembrane helix</keyword>
<sequence>MNIIEIEAGSVIHPPQNETILTILTLVCSSIGIALSAAALLLLFLTAILYAEWRRNYKNQLLIQFMIARFLYTFVRYFYDIRNVLNWYINNDAAIYFDMLWMFYTETTLVFWMYTFSKQMYDSLVKVFVVENKKLWKVSVIAWLMPALITIALMLLFYIYHELSYNLFFFYILFVKWPMLIANAVLIILALKSVLKNNKSGAESNGRIVVVMIILIFMFCIQQVLIDSYKIMYILLLHKYSLSSHLLLTGNILSLYHCAFSIIFWVFGNAKTRRMWRCCFTELKDKKRPLSRCLSKY</sequence>
<keyword evidence="1" id="KW-0812">Transmembrane</keyword>
<feature type="transmembrane region" description="Helical" evidence="1">
    <location>
        <begin position="61"/>
        <end position="79"/>
    </location>
</feature>